<evidence type="ECO:0000313" key="1">
    <source>
        <dbReference type="EMBL" id="KAK9140534.1"/>
    </source>
</evidence>
<dbReference type="EMBL" id="JBBNAG010000004">
    <property type="protein sequence ID" value="KAK9140534.1"/>
    <property type="molecule type" value="Genomic_DNA"/>
</dbReference>
<reference evidence="1 2" key="1">
    <citation type="submission" date="2024-01" db="EMBL/GenBank/DDBJ databases">
        <title>Genome assemblies of Stephania.</title>
        <authorList>
            <person name="Yang L."/>
        </authorList>
    </citation>
    <scope>NUCLEOTIDE SEQUENCE [LARGE SCALE GENOMIC DNA]</scope>
    <source>
        <strain evidence="1">JXDWG</strain>
        <tissue evidence="1">Leaf</tissue>
    </source>
</reference>
<sequence>MKLPVDTTEFELRSSLINMVQNILFNRLANEDPVAHVEIFLEKCNTVHIT</sequence>
<protein>
    <submittedName>
        <fullName evidence="1">Uncharacterized protein</fullName>
    </submittedName>
</protein>
<dbReference type="Proteomes" id="UP001419268">
    <property type="component" value="Unassembled WGS sequence"/>
</dbReference>
<accession>A0AAP0JVB7</accession>
<dbReference type="AlphaFoldDB" id="A0AAP0JVB7"/>
<organism evidence="1 2">
    <name type="scientific">Stephania cephalantha</name>
    <dbReference type="NCBI Taxonomy" id="152367"/>
    <lineage>
        <taxon>Eukaryota</taxon>
        <taxon>Viridiplantae</taxon>
        <taxon>Streptophyta</taxon>
        <taxon>Embryophyta</taxon>
        <taxon>Tracheophyta</taxon>
        <taxon>Spermatophyta</taxon>
        <taxon>Magnoliopsida</taxon>
        <taxon>Ranunculales</taxon>
        <taxon>Menispermaceae</taxon>
        <taxon>Menispermoideae</taxon>
        <taxon>Cissampelideae</taxon>
        <taxon>Stephania</taxon>
    </lineage>
</organism>
<keyword evidence="2" id="KW-1185">Reference proteome</keyword>
<evidence type="ECO:0000313" key="2">
    <source>
        <dbReference type="Proteomes" id="UP001419268"/>
    </source>
</evidence>
<name>A0AAP0JVB7_9MAGN</name>
<comment type="caution">
    <text evidence="1">The sequence shown here is derived from an EMBL/GenBank/DDBJ whole genome shotgun (WGS) entry which is preliminary data.</text>
</comment>
<gene>
    <name evidence="1" type="ORF">Scep_010215</name>
</gene>
<proteinExistence type="predicted"/>